<evidence type="ECO:0000313" key="10">
    <source>
        <dbReference type="Proteomes" id="UP001499988"/>
    </source>
</evidence>
<evidence type="ECO:0000256" key="8">
    <source>
        <dbReference type="SAM" id="SignalP"/>
    </source>
</evidence>
<dbReference type="RefSeq" id="WP_345336112.1">
    <property type="nucleotide sequence ID" value="NZ_BAABJZ010000091.1"/>
</dbReference>
<keyword evidence="5 8" id="KW-0732">Signal</keyword>
<keyword evidence="3" id="KW-1134">Transmembrane beta strand</keyword>
<sequence>MKIKSPLLVISLLAATQVHAGGIRLHELASFDSLSSAGAANATQRRDASAVISNPAGLTHIEDSSLHLGLMSINGSNEFFGTLDGILGSETEMHRKASSSSLAPNIAYAKRVSDNWVLAGSLHAVGGLGEEYANGLAGQGFVDDLAQEAVNLQLGVAYSVNERLSLGAAAIVQYMRLEGSLLDNKTDGVMAIDVEGDDINLGAMLSANYLLGDRTLLAANYQSQIKHDLDVQMSVANQSMDLRMPASWPAMVDLGLDHQLNEQISLKTTLSYEMWSQWDDTYNDSVGIAVAGDYQVGQYRFQAGFRYDSAMMDVAAMTPALTVGTQWTIGSGVEYTRGNGHRVGLSYEYREINSEDVEYAAIGGTIRGAFDYSHLHLVALSYAF</sequence>
<keyword evidence="6" id="KW-0472">Membrane</keyword>
<evidence type="ECO:0000256" key="4">
    <source>
        <dbReference type="ARBA" id="ARBA00022692"/>
    </source>
</evidence>
<dbReference type="PANTHER" id="PTHR35093">
    <property type="entry name" value="OUTER MEMBRANE PROTEIN NMB0088-RELATED"/>
    <property type="match status" value="1"/>
</dbReference>
<feature type="signal peptide" evidence="8">
    <location>
        <begin position="1"/>
        <end position="20"/>
    </location>
</feature>
<dbReference type="EMBL" id="BAABJZ010000091">
    <property type="protein sequence ID" value="GAA4893752.1"/>
    <property type="molecule type" value="Genomic_DNA"/>
</dbReference>
<evidence type="ECO:0000256" key="2">
    <source>
        <dbReference type="ARBA" id="ARBA00008163"/>
    </source>
</evidence>
<evidence type="ECO:0000256" key="6">
    <source>
        <dbReference type="ARBA" id="ARBA00023136"/>
    </source>
</evidence>
<gene>
    <name evidence="9" type="ORF">GCM10023333_28640</name>
</gene>
<protein>
    <submittedName>
        <fullName evidence="9">Outer membrane protein transport protein</fullName>
    </submittedName>
</protein>
<keyword evidence="7" id="KW-0998">Cell outer membrane</keyword>
<keyword evidence="4" id="KW-0812">Transmembrane</keyword>
<comment type="similarity">
    <text evidence="2">Belongs to the OmpP1/FadL family.</text>
</comment>
<dbReference type="Proteomes" id="UP001499988">
    <property type="component" value="Unassembled WGS sequence"/>
</dbReference>
<comment type="subcellular location">
    <subcellularLocation>
        <location evidence="1">Cell outer membrane</location>
        <topology evidence="1">Multi-pass membrane protein</topology>
    </subcellularLocation>
</comment>
<reference evidence="10" key="1">
    <citation type="journal article" date="2019" name="Int. J. Syst. Evol. Microbiol.">
        <title>The Global Catalogue of Microorganisms (GCM) 10K type strain sequencing project: providing services to taxonomists for standard genome sequencing and annotation.</title>
        <authorList>
            <consortium name="The Broad Institute Genomics Platform"/>
            <consortium name="The Broad Institute Genome Sequencing Center for Infectious Disease"/>
            <person name="Wu L."/>
            <person name="Ma J."/>
        </authorList>
    </citation>
    <scope>NUCLEOTIDE SEQUENCE [LARGE SCALE GENOMIC DNA]</scope>
    <source>
        <strain evidence="10">JCM 18401</strain>
    </source>
</reference>
<keyword evidence="10" id="KW-1185">Reference proteome</keyword>
<comment type="caution">
    <text evidence="9">The sequence shown here is derived from an EMBL/GenBank/DDBJ whole genome shotgun (WGS) entry which is preliminary data.</text>
</comment>
<accession>A0ABP9F3Y5</accession>
<name>A0ABP9F3Y5_9GAMM</name>
<evidence type="ECO:0000256" key="1">
    <source>
        <dbReference type="ARBA" id="ARBA00004571"/>
    </source>
</evidence>
<dbReference type="Gene3D" id="2.40.160.60">
    <property type="entry name" value="Outer membrane protein transport protein (OMPP1/FadL/TodX)"/>
    <property type="match status" value="1"/>
</dbReference>
<evidence type="ECO:0000313" key="9">
    <source>
        <dbReference type="EMBL" id="GAA4893752.1"/>
    </source>
</evidence>
<dbReference type="Pfam" id="PF03349">
    <property type="entry name" value="Toluene_X"/>
    <property type="match status" value="1"/>
</dbReference>
<proteinExistence type="inferred from homology"/>
<evidence type="ECO:0000256" key="3">
    <source>
        <dbReference type="ARBA" id="ARBA00022452"/>
    </source>
</evidence>
<feature type="chain" id="PRO_5045636584" evidence="8">
    <location>
        <begin position="21"/>
        <end position="384"/>
    </location>
</feature>
<dbReference type="PANTHER" id="PTHR35093:SF8">
    <property type="entry name" value="OUTER MEMBRANE PROTEIN NMB0088-RELATED"/>
    <property type="match status" value="1"/>
</dbReference>
<evidence type="ECO:0000256" key="5">
    <source>
        <dbReference type="ARBA" id="ARBA00022729"/>
    </source>
</evidence>
<organism evidence="9 10">
    <name type="scientific">Ferrimonas pelagia</name>
    <dbReference type="NCBI Taxonomy" id="1177826"/>
    <lineage>
        <taxon>Bacteria</taxon>
        <taxon>Pseudomonadati</taxon>
        <taxon>Pseudomonadota</taxon>
        <taxon>Gammaproteobacteria</taxon>
        <taxon>Alteromonadales</taxon>
        <taxon>Ferrimonadaceae</taxon>
        <taxon>Ferrimonas</taxon>
    </lineage>
</organism>
<dbReference type="SUPFAM" id="SSF56935">
    <property type="entry name" value="Porins"/>
    <property type="match status" value="1"/>
</dbReference>
<evidence type="ECO:0000256" key="7">
    <source>
        <dbReference type="ARBA" id="ARBA00023237"/>
    </source>
</evidence>
<dbReference type="InterPro" id="IPR005017">
    <property type="entry name" value="OMPP1/FadL/TodX"/>
</dbReference>